<feature type="transmembrane region" description="Helical" evidence="5">
    <location>
        <begin position="440"/>
        <end position="457"/>
    </location>
</feature>
<dbReference type="GO" id="GO:0016020">
    <property type="term" value="C:membrane"/>
    <property type="evidence" value="ECO:0007669"/>
    <property type="project" value="UniProtKB-SubCell"/>
</dbReference>
<feature type="transmembrane region" description="Helical" evidence="5">
    <location>
        <begin position="251"/>
        <end position="273"/>
    </location>
</feature>
<dbReference type="Pfam" id="PF01943">
    <property type="entry name" value="Polysacc_synt"/>
    <property type="match status" value="1"/>
</dbReference>
<comment type="caution">
    <text evidence="6">The sequence shown here is derived from an EMBL/GenBank/DDBJ whole genome shotgun (WGS) entry which is preliminary data.</text>
</comment>
<feature type="transmembrane region" description="Helical" evidence="5">
    <location>
        <begin position="146"/>
        <end position="165"/>
    </location>
</feature>
<feature type="transmembrane region" description="Helical" evidence="5">
    <location>
        <begin position="171"/>
        <end position="193"/>
    </location>
</feature>
<keyword evidence="4 5" id="KW-0472">Membrane</keyword>
<dbReference type="EMBL" id="SSDS01000052">
    <property type="protein sequence ID" value="TXG77156.1"/>
    <property type="molecule type" value="Genomic_DNA"/>
</dbReference>
<dbReference type="InterPro" id="IPR052556">
    <property type="entry name" value="PolySynth_Transporter"/>
</dbReference>
<evidence type="ECO:0000313" key="7">
    <source>
        <dbReference type="Proteomes" id="UP000321026"/>
    </source>
</evidence>
<sequence>MAIARKIAYNVVFNSTLQVVSTVFIALLSIRLVTGYLGQEGFGEYATVLAFFAFFGALGDLGLANMTAREIARPGADEPAILGKVAALRLLANILLLILAPIVLFFLHYRIEVKEGILIAVVALLFAQFSTFLNSLYQKRLAMDRVALVEFIGKGIQLGLIYTVVHFDLGFTALIGVLLANMAFNATVVFLLSRPLVKFSFHFDLPFWKTFLKDALPLGAMALISFLYFKMDTILLSLLQPANQVGIYNVAYKVMENLIFFPAMLVGLILPILSRAHHSNRQQFEDIAHKTAKVFCILVLPVVIGTVFLAPDIVRIVSGTGFEASAAVLQILAFSLAGIFFGHYFNMLILVGNVQKKLMYLLLGVALVNISLNLLLINKFSYQGAAVASAITELLVVAVSAGLVWKTLHFFPKPDRLVPILFSAAAMVLVMVLLSRTTFLLAGAGAVLTYIGGLWLFRAITPEELASVFSNRSEEESELALE</sequence>
<feature type="transmembrane region" description="Helical" evidence="5">
    <location>
        <begin position="417"/>
        <end position="434"/>
    </location>
</feature>
<feature type="transmembrane region" description="Helical" evidence="5">
    <location>
        <begin position="117"/>
        <end position="137"/>
    </location>
</feature>
<keyword evidence="3 5" id="KW-1133">Transmembrane helix</keyword>
<dbReference type="PANTHER" id="PTHR43424">
    <property type="entry name" value="LOCUS PUTATIVE PROTEIN 1-RELATED"/>
    <property type="match status" value="1"/>
</dbReference>
<feature type="transmembrane region" description="Helical" evidence="5">
    <location>
        <begin position="42"/>
        <end position="63"/>
    </location>
</feature>
<comment type="subcellular location">
    <subcellularLocation>
        <location evidence="1">Membrane</location>
        <topology evidence="1">Multi-pass membrane protein</topology>
    </subcellularLocation>
</comment>
<dbReference type="AlphaFoldDB" id="A0A5C7J9C7"/>
<gene>
    <name evidence="6" type="ORF">E6Q11_03245</name>
</gene>
<feature type="transmembrane region" description="Helical" evidence="5">
    <location>
        <begin position="383"/>
        <end position="405"/>
    </location>
</feature>
<dbReference type="Proteomes" id="UP000321026">
    <property type="component" value="Unassembled WGS sequence"/>
</dbReference>
<proteinExistence type="predicted"/>
<evidence type="ECO:0000256" key="5">
    <source>
        <dbReference type="SAM" id="Phobius"/>
    </source>
</evidence>
<dbReference type="PANTHER" id="PTHR43424:SF1">
    <property type="entry name" value="LOCUS PUTATIVE PROTEIN 1-RELATED"/>
    <property type="match status" value="1"/>
</dbReference>
<dbReference type="CDD" id="cd13128">
    <property type="entry name" value="MATE_Wzx_like"/>
    <property type="match status" value="1"/>
</dbReference>
<organism evidence="6 7">
    <name type="scientific">Candidatus Dojkabacteria bacterium</name>
    <dbReference type="NCBI Taxonomy" id="2099670"/>
    <lineage>
        <taxon>Bacteria</taxon>
        <taxon>Candidatus Dojkabacteria</taxon>
    </lineage>
</organism>
<evidence type="ECO:0000256" key="3">
    <source>
        <dbReference type="ARBA" id="ARBA00022989"/>
    </source>
</evidence>
<feature type="transmembrane region" description="Helical" evidence="5">
    <location>
        <begin position="294"/>
        <end position="314"/>
    </location>
</feature>
<accession>A0A5C7J9C7</accession>
<feature type="transmembrane region" description="Helical" evidence="5">
    <location>
        <begin position="7"/>
        <end position="30"/>
    </location>
</feature>
<evidence type="ECO:0000256" key="2">
    <source>
        <dbReference type="ARBA" id="ARBA00022692"/>
    </source>
</evidence>
<feature type="transmembrane region" description="Helical" evidence="5">
    <location>
        <begin position="358"/>
        <end position="377"/>
    </location>
</feature>
<reference evidence="6 7" key="1">
    <citation type="submission" date="2018-09" db="EMBL/GenBank/DDBJ databases">
        <title>Metagenome Assembled Genomes from an Advanced Water Purification Facility.</title>
        <authorList>
            <person name="Stamps B.W."/>
            <person name="Spear J.R."/>
        </authorList>
    </citation>
    <scope>NUCLEOTIDE SEQUENCE [LARGE SCALE GENOMIC DNA]</scope>
    <source>
        <strain evidence="6">Bin_63_2</strain>
    </source>
</reference>
<evidence type="ECO:0000256" key="4">
    <source>
        <dbReference type="ARBA" id="ARBA00023136"/>
    </source>
</evidence>
<keyword evidence="2 5" id="KW-0812">Transmembrane</keyword>
<evidence type="ECO:0000256" key="1">
    <source>
        <dbReference type="ARBA" id="ARBA00004141"/>
    </source>
</evidence>
<feature type="transmembrane region" description="Helical" evidence="5">
    <location>
        <begin position="326"/>
        <end position="346"/>
    </location>
</feature>
<feature type="transmembrane region" description="Helical" evidence="5">
    <location>
        <begin position="90"/>
        <end position="111"/>
    </location>
</feature>
<feature type="transmembrane region" description="Helical" evidence="5">
    <location>
        <begin position="214"/>
        <end position="231"/>
    </location>
</feature>
<name>A0A5C7J9C7_9BACT</name>
<evidence type="ECO:0000313" key="6">
    <source>
        <dbReference type="EMBL" id="TXG77156.1"/>
    </source>
</evidence>
<dbReference type="InterPro" id="IPR002797">
    <property type="entry name" value="Polysacc_synth"/>
</dbReference>
<protein>
    <submittedName>
        <fullName evidence="6">Flippase</fullName>
    </submittedName>
</protein>